<keyword evidence="1" id="KW-0808">Transferase</keyword>
<accession>A0A1I5TJM4</accession>
<proteinExistence type="predicted"/>
<dbReference type="AlphaFoldDB" id="A0A1I5TJM4"/>
<reference evidence="1 2" key="1">
    <citation type="submission" date="2016-10" db="EMBL/GenBank/DDBJ databases">
        <authorList>
            <person name="de Groot N.N."/>
        </authorList>
    </citation>
    <scope>NUCLEOTIDE SEQUENCE [LARGE SCALE GENOMIC DNA]</scope>
    <source>
        <strain evidence="1 2">DSM 28286</strain>
    </source>
</reference>
<sequence length="74" mass="8314">MSLAFHKSELRLTKEGEQGSYILNPIPRDLKKVNQMPANEHVTMQIAAQVYGIHAAENGIIFLKTAACIHHLQF</sequence>
<name>A0A1I5TJM4_9BACT</name>
<dbReference type="STRING" id="1465490.SAMN05444277_102168"/>
<dbReference type="Proteomes" id="UP000199031">
    <property type="component" value="Unassembled WGS sequence"/>
</dbReference>
<keyword evidence="1" id="KW-0418">Kinase</keyword>
<gene>
    <name evidence="1" type="ORF">SAMN05444277_102168</name>
</gene>
<protein>
    <submittedName>
        <fullName evidence="1">Serine/threonine-protein kinase HipA</fullName>
    </submittedName>
</protein>
<evidence type="ECO:0000313" key="2">
    <source>
        <dbReference type="Proteomes" id="UP000199031"/>
    </source>
</evidence>
<dbReference type="EMBL" id="FOXQ01000002">
    <property type="protein sequence ID" value="SFP83274.1"/>
    <property type="molecule type" value="Genomic_DNA"/>
</dbReference>
<evidence type="ECO:0000313" key="1">
    <source>
        <dbReference type="EMBL" id="SFP83274.1"/>
    </source>
</evidence>
<organism evidence="1 2">
    <name type="scientific">Parafilimonas terrae</name>
    <dbReference type="NCBI Taxonomy" id="1465490"/>
    <lineage>
        <taxon>Bacteria</taxon>
        <taxon>Pseudomonadati</taxon>
        <taxon>Bacteroidota</taxon>
        <taxon>Chitinophagia</taxon>
        <taxon>Chitinophagales</taxon>
        <taxon>Chitinophagaceae</taxon>
        <taxon>Parafilimonas</taxon>
    </lineage>
</organism>
<dbReference type="GO" id="GO:0016301">
    <property type="term" value="F:kinase activity"/>
    <property type="evidence" value="ECO:0007669"/>
    <property type="project" value="UniProtKB-KW"/>
</dbReference>
<dbReference type="RefSeq" id="WP_177191824.1">
    <property type="nucleotide sequence ID" value="NZ_FOXQ01000002.1"/>
</dbReference>
<keyword evidence="2" id="KW-1185">Reference proteome</keyword>